<proteinExistence type="predicted"/>
<dbReference type="AlphaFoldDB" id="A0A445DCF8"/>
<protein>
    <submittedName>
        <fullName evidence="1">Uncharacterized protein</fullName>
    </submittedName>
</protein>
<sequence length="140" mass="15959">MANSLVVHVEMLVTQQRVLLQKLLKMLQMRVTLVLKVRKVRLLVQKVRLVLKEDKLKFKHKLLLKGNAKKGFSRTKSERRNKLLIKRTTVSTTATAAAAPHPTEISRETIQGTSVAISRKLAFFLKFVPTPGFNSMRKNV</sequence>
<name>A0A445DCF8_ARAHY</name>
<reference evidence="1 2" key="1">
    <citation type="submission" date="2019-01" db="EMBL/GenBank/DDBJ databases">
        <title>Sequencing of cultivated peanut Arachis hypogaea provides insights into genome evolution and oil improvement.</title>
        <authorList>
            <person name="Chen X."/>
        </authorList>
    </citation>
    <scope>NUCLEOTIDE SEQUENCE [LARGE SCALE GENOMIC DNA]</scope>
    <source>
        <strain evidence="2">cv. Fuhuasheng</strain>
        <tissue evidence="1">Leaves</tissue>
    </source>
</reference>
<evidence type="ECO:0000313" key="2">
    <source>
        <dbReference type="Proteomes" id="UP000289738"/>
    </source>
</evidence>
<accession>A0A445DCF8</accession>
<comment type="caution">
    <text evidence="1">The sequence shown here is derived from an EMBL/GenBank/DDBJ whole genome shotgun (WGS) entry which is preliminary data.</text>
</comment>
<organism evidence="1 2">
    <name type="scientific">Arachis hypogaea</name>
    <name type="common">Peanut</name>
    <dbReference type="NCBI Taxonomy" id="3818"/>
    <lineage>
        <taxon>Eukaryota</taxon>
        <taxon>Viridiplantae</taxon>
        <taxon>Streptophyta</taxon>
        <taxon>Embryophyta</taxon>
        <taxon>Tracheophyta</taxon>
        <taxon>Spermatophyta</taxon>
        <taxon>Magnoliopsida</taxon>
        <taxon>eudicotyledons</taxon>
        <taxon>Gunneridae</taxon>
        <taxon>Pentapetalae</taxon>
        <taxon>rosids</taxon>
        <taxon>fabids</taxon>
        <taxon>Fabales</taxon>
        <taxon>Fabaceae</taxon>
        <taxon>Papilionoideae</taxon>
        <taxon>50 kb inversion clade</taxon>
        <taxon>dalbergioids sensu lato</taxon>
        <taxon>Dalbergieae</taxon>
        <taxon>Pterocarpus clade</taxon>
        <taxon>Arachis</taxon>
    </lineage>
</organism>
<dbReference type="EMBL" id="SDMP01000004">
    <property type="protein sequence ID" value="RYR60856.1"/>
    <property type="molecule type" value="Genomic_DNA"/>
</dbReference>
<evidence type="ECO:0000313" key="1">
    <source>
        <dbReference type="EMBL" id="RYR60856.1"/>
    </source>
</evidence>
<keyword evidence="2" id="KW-1185">Reference proteome</keyword>
<gene>
    <name evidence="1" type="ORF">Ahy_A04g017928</name>
</gene>
<dbReference type="Proteomes" id="UP000289738">
    <property type="component" value="Chromosome A04"/>
</dbReference>